<evidence type="ECO:0000313" key="2">
    <source>
        <dbReference type="EMBL" id="PIO15013.1"/>
    </source>
</evidence>
<name>A0A2G9QIT7_AQUCT</name>
<protein>
    <submittedName>
        <fullName evidence="2">Uncharacterized protein</fullName>
    </submittedName>
</protein>
<accession>A0A2G9QIT7</accession>
<dbReference type="EMBL" id="KV993133">
    <property type="protein sequence ID" value="PIO15013.1"/>
    <property type="molecule type" value="Genomic_DNA"/>
</dbReference>
<feature type="compositionally biased region" description="Polar residues" evidence="1">
    <location>
        <begin position="41"/>
        <end position="57"/>
    </location>
</feature>
<dbReference type="AlphaFoldDB" id="A0A2G9QIT7"/>
<keyword evidence="3" id="KW-1185">Reference proteome</keyword>
<reference evidence="3" key="1">
    <citation type="journal article" date="2017" name="Nat. Commun.">
        <title>The North American bullfrog draft genome provides insight into hormonal regulation of long noncoding RNA.</title>
        <authorList>
            <person name="Hammond S.A."/>
            <person name="Warren R.L."/>
            <person name="Vandervalk B.P."/>
            <person name="Kucuk E."/>
            <person name="Khan H."/>
            <person name="Gibb E.A."/>
            <person name="Pandoh P."/>
            <person name="Kirk H."/>
            <person name="Zhao Y."/>
            <person name="Jones M."/>
            <person name="Mungall A.J."/>
            <person name="Coope R."/>
            <person name="Pleasance S."/>
            <person name="Moore R.A."/>
            <person name="Holt R.A."/>
            <person name="Round J.M."/>
            <person name="Ohora S."/>
            <person name="Walle B.V."/>
            <person name="Veldhoen N."/>
            <person name="Helbing C.C."/>
            <person name="Birol I."/>
        </authorList>
    </citation>
    <scope>NUCLEOTIDE SEQUENCE [LARGE SCALE GENOMIC DNA]</scope>
</reference>
<gene>
    <name evidence="2" type="ORF">AB205_0156420</name>
</gene>
<organism evidence="2 3">
    <name type="scientific">Aquarana catesbeiana</name>
    <name type="common">American bullfrog</name>
    <name type="synonym">Rana catesbeiana</name>
    <dbReference type="NCBI Taxonomy" id="8400"/>
    <lineage>
        <taxon>Eukaryota</taxon>
        <taxon>Metazoa</taxon>
        <taxon>Chordata</taxon>
        <taxon>Craniata</taxon>
        <taxon>Vertebrata</taxon>
        <taxon>Euteleostomi</taxon>
        <taxon>Amphibia</taxon>
        <taxon>Batrachia</taxon>
        <taxon>Anura</taxon>
        <taxon>Neobatrachia</taxon>
        <taxon>Ranoidea</taxon>
        <taxon>Ranidae</taxon>
        <taxon>Aquarana</taxon>
    </lineage>
</organism>
<sequence length="102" mass="10931">MGKIGDQRHNYSATLKPQASSKMDRFLSRPSSIASGALEDTQITSEQSELNTGTLFDTTPTPTSGPSPPLTAEVLDANLHSLLQAITHNIAQEVGKLAKELR</sequence>
<feature type="non-terminal residue" evidence="2">
    <location>
        <position position="102"/>
    </location>
</feature>
<proteinExistence type="predicted"/>
<evidence type="ECO:0000256" key="1">
    <source>
        <dbReference type="SAM" id="MobiDB-lite"/>
    </source>
</evidence>
<feature type="region of interest" description="Disordered" evidence="1">
    <location>
        <begin position="1"/>
        <end position="70"/>
    </location>
</feature>
<dbReference type="Proteomes" id="UP000228934">
    <property type="component" value="Unassembled WGS sequence"/>
</dbReference>
<feature type="compositionally biased region" description="Polar residues" evidence="1">
    <location>
        <begin position="10"/>
        <end position="21"/>
    </location>
</feature>
<evidence type="ECO:0000313" key="3">
    <source>
        <dbReference type="Proteomes" id="UP000228934"/>
    </source>
</evidence>